<feature type="region of interest" description="Disordered" evidence="1">
    <location>
        <begin position="1"/>
        <end position="26"/>
    </location>
</feature>
<feature type="compositionally biased region" description="Basic and acidic residues" evidence="1">
    <location>
        <begin position="1"/>
        <end position="12"/>
    </location>
</feature>
<sequence length="44" mass="5038">MKKIKAEKDPNKPTRPRVLSSSSSESQSWFLVRFVLLLWCGVTS</sequence>
<evidence type="ECO:0000313" key="2">
    <source>
        <dbReference type="EnsemblPlants" id="TuG1812G0600000279.01.T01.cds293300"/>
    </source>
</evidence>
<accession>A0A8R7QML3</accession>
<keyword evidence="3" id="KW-1185">Reference proteome</keyword>
<proteinExistence type="predicted"/>
<reference evidence="3" key="1">
    <citation type="journal article" date="2013" name="Nature">
        <title>Draft genome of the wheat A-genome progenitor Triticum urartu.</title>
        <authorList>
            <person name="Ling H.Q."/>
            <person name="Zhao S."/>
            <person name="Liu D."/>
            <person name="Wang J."/>
            <person name="Sun H."/>
            <person name="Zhang C."/>
            <person name="Fan H."/>
            <person name="Li D."/>
            <person name="Dong L."/>
            <person name="Tao Y."/>
            <person name="Gao C."/>
            <person name="Wu H."/>
            <person name="Li Y."/>
            <person name="Cui Y."/>
            <person name="Guo X."/>
            <person name="Zheng S."/>
            <person name="Wang B."/>
            <person name="Yu K."/>
            <person name="Liang Q."/>
            <person name="Yang W."/>
            <person name="Lou X."/>
            <person name="Chen J."/>
            <person name="Feng M."/>
            <person name="Jian J."/>
            <person name="Zhang X."/>
            <person name="Luo G."/>
            <person name="Jiang Y."/>
            <person name="Liu J."/>
            <person name="Wang Z."/>
            <person name="Sha Y."/>
            <person name="Zhang B."/>
            <person name="Wu H."/>
            <person name="Tang D."/>
            <person name="Shen Q."/>
            <person name="Xue P."/>
            <person name="Zou S."/>
            <person name="Wang X."/>
            <person name="Liu X."/>
            <person name="Wang F."/>
            <person name="Yang Y."/>
            <person name="An X."/>
            <person name="Dong Z."/>
            <person name="Zhang K."/>
            <person name="Zhang X."/>
            <person name="Luo M.C."/>
            <person name="Dvorak J."/>
            <person name="Tong Y."/>
            <person name="Wang J."/>
            <person name="Yang H."/>
            <person name="Li Z."/>
            <person name="Wang D."/>
            <person name="Zhang A."/>
            <person name="Wang J."/>
        </authorList>
    </citation>
    <scope>NUCLEOTIDE SEQUENCE</scope>
    <source>
        <strain evidence="3">cv. G1812</strain>
    </source>
</reference>
<dbReference type="Proteomes" id="UP000015106">
    <property type="component" value="Chromosome 6"/>
</dbReference>
<organism evidence="2 3">
    <name type="scientific">Triticum urartu</name>
    <name type="common">Red wild einkorn</name>
    <name type="synonym">Crithodium urartu</name>
    <dbReference type="NCBI Taxonomy" id="4572"/>
    <lineage>
        <taxon>Eukaryota</taxon>
        <taxon>Viridiplantae</taxon>
        <taxon>Streptophyta</taxon>
        <taxon>Embryophyta</taxon>
        <taxon>Tracheophyta</taxon>
        <taxon>Spermatophyta</taxon>
        <taxon>Magnoliopsida</taxon>
        <taxon>Liliopsida</taxon>
        <taxon>Poales</taxon>
        <taxon>Poaceae</taxon>
        <taxon>BOP clade</taxon>
        <taxon>Pooideae</taxon>
        <taxon>Triticodae</taxon>
        <taxon>Triticeae</taxon>
        <taxon>Triticinae</taxon>
        <taxon>Triticum</taxon>
    </lineage>
</organism>
<protein>
    <submittedName>
        <fullName evidence="2">Uncharacterized protein</fullName>
    </submittedName>
</protein>
<evidence type="ECO:0000313" key="3">
    <source>
        <dbReference type="Proteomes" id="UP000015106"/>
    </source>
</evidence>
<reference evidence="2" key="3">
    <citation type="submission" date="2022-06" db="UniProtKB">
        <authorList>
            <consortium name="EnsemblPlants"/>
        </authorList>
    </citation>
    <scope>IDENTIFICATION</scope>
</reference>
<dbReference type="Gramene" id="TuG1812G0600000279.01.T01">
    <property type="protein sequence ID" value="TuG1812G0600000279.01.T01.cds293300"/>
    <property type="gene ID" value="TuG1812G0600000279.01"/>
</dbReference>
<reference evidence="2" key="2">
    <citation type="submission" date="2018-03" db="EMBL/GenBank/DDBJ databases">
        <title>The Triticum urartu genome reveals the dynamic nature of wheat genome evolution.</title>
        <authorList>
            <person name="Ling H."/>
            <person name="Ma B."/>
            <person name="Shi X."/>
            <person name="Liu H."/>
            <person name="Dong L."/>
            <person name="Sun H."/>
            <person name="Cao Y."/>
            <person name="Gao Q."/>
            <person name="Zheng S."/>
            <person name="Li Y."/>
            <person name="Yu Y."/>
            <person name="Du H."/>
            <person name="Qi M."/>
            <person name="Li Y."/>
            <person name="Yu H."/>
            <person name="Cui Y."/>
            <person name="Wang N."/>
            <person name="Chen C."/>
            <person name="Wu H."/>
            <person name="Zhao Y."/>
            <person name="Zhang J."/>
            <person name="Li Y."/>
            <person name="Zhou W."/>
            <person name="Zhang B."/>
            <person name="Hu W."/>
            <person name="Eijk M."/>
            <person name="Tang J."/>
            <person name="Witsenboer H."/>
            <person name="Zhao S."/>
            <person name="Li Z."/>
            <person name="Zhang A."/>
            <person name="Wang D."/>
            <person name="Liang C."/>
        </authorList>
    </citation>
    <scope>NUCLEOTIDE SEQUENCE [LARGE SCALE GENOMIC DNA]</scope>
    <source>
        <strain evidence="2">cv. G1812</strain>
    </source>
</reference>
<dbReference type="EnsemblPlants" id="TuG1812G0600000279.01.T02">
    <property type="protein sequence ID" value="TuG1812G0600000279.01.T02.cds293300"/>
    <property type="gene ID" value="TuG1812G0600000279.01"/>
</dbReference>
<evidence type="ECO:0000256" key="1">
    <source>
        <dbReference type="SAM" id="MobiDB-lite"/>
    </source>
</evidence>
<name>A0A8R7QML3_TRIUA</name>
<dbReference type="Gramene" id="TuG1812G0600000279.01.T02">
    <property type="protein sequence ID" value="TuG1812G0600000279.01.T02.cds293300"/>
    <property type="gene ID" value="TuG1812G0600000279.01"/>
</dbReference>
<dbReference type="AlphaFoldDB" id="A0A8R7QML3"/>
<dbReference type="EnsemblPlants" id="TuG1812G0600000279.01.T01">
    <property type="protein sequence ID" value="TuG1812G0600000279.01.T01.cds293300"/>
    <property type="gene ID" value="TuG1812G0600000279.01"/>
</dbReference>